<gene>
    <name evidence="6" type="ORF">BaRGS_00021926</name>
</gene>
<organism evidence="6 7">
    <name type="scientific">Batillaria attramentaria</name>
    <dbReference type="NCBI Taxonomy" id="370345"/>
    <lineage>
        <taxon>Eukaryota</taxon>
        <taxon>Metazoa</taxon>
        <taxon>Spiralia</taxon>
        <taxon>Lophotrochozoa</taxon>
        <taxon>Mollusca</taxon>
        <taxon>Gastropoda</taxon>
        <taxon>Caenogastropoda</taxon>
        <taxon>Sorbeoconcha</taxon>
        <taxon>Cerithioidea</taxon>
        <taxon>Batillariidae</taxon>
        <taxon>Batillaria</taxon>
    </lineage>
</organism>
<dbReference type="EMBL" id="JACVVK020000173">
    <property type="protein sequence ID" value="KAK7486779.1"/>
    <property type="molecule type" value="Genomic_DNA"/>
</dbReference>
<feature type="domain" description="PIK-related kinase FAT" evidence="5">
    <location>
        <begin position="2"/>
        <end position="164"/>
    </location>
</feature>
<keyword evidence="3" id="KW-0227">DNA damage</keyword>
<evidence type="ECO:0000256" key="1">
    <source>
        <dbReference type="ARBA" id="ARBA00004123"/>
    </source>
</evidence>
<dbReference type="InterPro" id="IPR050517">
    <property type="entry name" value="DDR_Repair_Kinase"/>
</dbReference>
<keyword evidence="7" id="KW-1185">Reference proteome</keyword>
<dbReference type="GO" id="GO:0004674">
    <property type="term" value="F:protein serine/threonine kinase activity"/>
    <property type="evidence" value="ECO:0007669"/>
    <property type="project" value="UniProtKB-KW"/>
</dbReference>
<evidence type="ECO:0000256" key="3">
    <source>
        <dbReference type="ARBA" id="ARBA00022763"/>
    </source>
</evidence>
<comment type="caution">
    <text evidence="6">The sequence shown here is derived from an EMBL/GenBank/DDBJ whole genome shotgun (WGS) entry which is preliminary data.</text>
</comment>
<dbReference type="SUPFAM" id="SSF48452">
    <property type="entry name" value="TPR-like"/>
    <property type="match status" value="1"/>
</dbReference>
<protein>
    <recommendedName>
        <fullName evidence="5">PIK-related kinase FAT domain-containing protein</fullName>
    </recommendedName>
</protein>
<dbReference type="GO" id="GO:0006974">
    <property type="term" value="P:DNA damage response"/>
    <property type="evidence" value="ECO:0007669"/>
    <property type="project" value="UniProtKB-KW"/>
</dbReference>
<dbReference type="PANTHER" id="PTHR11139">
    <property type="entry name" value="ATAXIA TELANGIECTASIA MUTATED ATM -RELATED"/>
    <property type="match status" value="1"/>
</dbReference>
<dbReference type="PANTHER" id="PTHR11139:SF69">
    <property type="entry name" value="SERINE_THREONINE-PROTEIN KINASE ATR"/>
    <property type="match status" value="1"/>
</dbReference>
<sequence length="172" mass="19890">AGYLQAAYGCLLQAGAEDLPEFFVEKAKWLWEKGENESAMSCLEKGITRHFSPPSQFQQDSADQTKKRVYAQALLLYGRYSEQTSSLESNAIVKRYKDVIEVCEDWEDGHFHLAQYYDRVMTIMTERERPGNQADFIWMIVKLFGNALIYGNQYIYQAMPRLLSLWLDFGAS</sequence>
<keyword evidence="4" id="KW-0539">Nucleus</keyword>
<evidence type="ECO:0000313" key="7">
    <source>
        <dbReference type="Proteomes" id="UP001519460"/>
    </source>
</evidence>
<comment type="subcellular location">
    <subcellularLocation>
        <location evidence="1">Nucleus</location>
    </subcellularLocation>
</comment>
<dbReference type="Pfam" id="PF02259">
    <property type="entry name" value="FAT"/>
    <property type="match status" value="1"/>
</dbReference>
<dbReference type="InterPro" id="IPR011990">
    <property type="entry name" value="TPR-like_helical_dom_sf"/>
</dbReference>
<keyword evidence="2" id="KW-0418">Kinase</keyword>
<feature type="non-terminal residue" evidence="6">
    <location>
        <position position="1"/>
    </location>
</feature>
<evidence type="ECO:0000259" key="5">
    <source>
        <dbReference type="Pfam" id="PF02259"/>
    </source>
</evidence>
<feature type="non-terminal residue" evidence="6">
    <location>
        <position position="172"/>
    </location>
</feature>
<evidence type="ECO:0000256" key="2">
    <source>
        <dbReference type="ARBA" id="ARBA00022527"/>
    </source>
</evidence>
<evidence type="ECO:0000313" key="6">
    <source>
        <dbReference type="EMBL" id="KAK7486779.1"/>
    </source>
</evidence>
<dbReference type="GO" id="GO:0005634">
    <property type="term" value="C:nucleus"/>
    <property type="evidence" value="ECO:0007669"/>
    <property type="project" value="UniProtKB-SubCell"/>
</dbReference>
<name>A0ABD0KHY3_9CAEN</name>
<reference evidence="6 7" key="1">
    <citation type="journal article" date="2023" name="Sci. Data">
        <title>Genome assembly of the Korean intertidal mud-creeper Batillaria attramentaria.</title>
        <authorList>
            <person name="Patra A.K."/>
            <person name="Ho P.T."/>
            <person name="Jun S."/>
            <person name="Lee S.J."/>
            <person name="Kim Y."/>
            <person name="Won Y.J."/>
        </authorList>
    </citation>
    <scope>NUCLEOTIDE SEQUENCE [LARGE SCALE GENOMIC DNA]</scope>
    <source>
        <strain evidence="6">Wonlab-2016</strain>
    </source>
</reference>
<dbReference type="AlphaFoldDB" id="A0ABD0KHY3"/>
<evidence type="ECO:0000256" key="4">
    <source>
        <dbReference type="ARBA" id="ARBA00023242"/>
    </source>
</evidence>
<dbReference type="InterPro" id="IPR003151">
    <property type="entry name" value="PIK-rel_kinase_FAT"/>
</dbReference>
<keyword evidence="2" id="KW-0723">Serine/threonine-protein kinase</keyword>
<keyword evidence="2" id="KW-0808">Transferase</keyword>
<proteinExistence type="predicted"/>
<accession>A0ABD0KHY3</accession>
<dbReference type="Proteomes" id="UP001519460">
    <property type="component" value="Unassembled WGS sequence"/>
</dbReference>